<gene>
    <name evidence="2" type="ORF">GCM10010470_33070</name>
</gene>
<dbReference type="Gene3D" id="3.40.50.150">
    <property type="entry name" value="Vaccinia Virus protein VP39"/>
    <property type="match status" value="1"/>
</dbReference>
<organism evidence="2 3">
    <name type="scientific">Saccharopolyspora taberi</name>
    <dbReference type="NCBI Taxonomy" id="60895"/>
    <lineage>
        <taxon>Bacteria</taxon>
        <taxon>Bacillati</taxon>
        <taxon>Actinomycetota</taxon>
        <taxon>Actinomycetes</taxon>
        <taxon>Pseudonocardiales</taxon>
        <taxon>Pseudonocardiaceae</taxon>
        <taxon>Saccharopolyspora</taxon>
    </lineage>
</organism>
<comment type="caution">
    <text evidence="2">The sequence shown here is derived from an EMBL/GenBank/DDBJ whole genome shotgun (WGS) entry which is preliminary data.</text>
</comment>
<dbReference type="Pfam" id="PF01564">
    <property type="entry name" value="Spermine_synth"/>
    <property type="match status" value="1"/>
</dbReference>
<evidence type="ECO:0000256" key="1">
    <source>
        <dbReference type="ARBA" id="ARBA00023115"/>
    </source>
</evidence>
<evidence type="ECO:0000313" key="3">
    <source>
        <dbReference type="Proteomes" id="UP001500979"/>
    </source>
</evidence>
<sequence length="217" mass="23302">MARAGSPRGEVVLLRRDADDALELRVNGVFVMDTVHTETERLLATATLDAVLADDRPARVLIGGLGLGFTLREVVADRRVSSVEVVEIEPSIVEWHRAGLVGETAAALADERVRVSVGDVQDVLAAHPAACTDVLLLDVDNGPGFLVHDSNAAVYRREFLALCREKIAPGGCLAIWSASGSPELNTALREVFGNCREIAVPVPLGTRTTTYHLFLAR</sequence>
<dbReference type="PANTHER" id="PTHR43317:SF3">
    <property type="entry name" value="BLR2883 PROTEIN"/>
    <property type="match status" value="1"/>
</dbReference>
<accession>A0ABN3VDU9</accession>
<keyword evidence="3" id="KW-1185">Reference proteome</keyword>
<evidence type="ECO:0000313" key="2">
    <source>
        <dbReference type="EMBL" id="GAA2795448.1"/>
    </source>
</evidence>
<dbReference type="InterPro" id="IPR029063">
    <property type="entry name" value="SAM-dependent_MTases_sf"/>
</dbReference>
<dbReference type="EMBL" id="BAAAUX010000014">
    <property type="protein sequence ID" value="GAA2795448.1"/>
    <property type="molecule type" value="Genomic_DNA"/>
</dbReference>
<dbReference type="SUPFAM" id="SSF53335">
    <property type="entry name" value="S-adenosyl-L-methionine-dependent methyltransferases"/>
    <property type="match status" value="1"/>
</dbReference>
<dbReference type="PANTHER" id="PTHR43317">
    <property type="entry name" value="THERMOSPERMINE SYNTHASE ACAULIS5"/>
    <property type="match status" value="1"/>
</dbReference>
<reference evidence="2 3" key="1">
    <citation type="journal article" date="2019" name="Int. J. Syst. Evol. Microbiol.">
        <title>The Global Catalogue of Microorganisms (GCM) 10K type strain sequencing project: providing services to taxonomists for standard genome sequencing and annotation.</title>
        <authorList>
            <consortium name="The Broad Institute Genomics Platform"/>
            <consortium name="The Broad Institute Genome Sequencing Center for Infectious Disease"/>
            <person name="Wu L."/>
            <person name="Ma J."/>
        </authorList>
    </citation>
    <scope>NUCLEOTIDE SEQUENCE [LARGE SCALE GENOMIC DNA]</scope>
    <source>
        <strain evidence="2 3">JCM 9383</strain>
    </source>
</reference>
<protein>
    <submittedName>
        <fullName evidence="2">Spermidine synthase</fullName>
    </submittedName>
</protein>
<name>A0ABN3VDU9_9PSEU</name>
<keyword evidence="1" id="KW-0620">Polyamine biosynthesis</keyword>
<proteinExistence type="predicted"/>
<dbReference type="Proteomes" id="UP001500979">
    <property type="component" value="Unassembled WGS sequence"/>
</dbReference>